<evidence type="ECO:0000313" key="4">
    <source>
        <dbReference type="Proteomes" id="UP001501727"/>
    </source>
</evidence>
<dbReference type="EMBL" id="BAAAZU010000004">
    <property type="protein sequence ID" value="GAA3920548.1"/>
    <property type="molecule type" value="Genomic_DNA"/>
</dbReference>
<dbReference type="InterPro" id="IPR013096">
    <property type="entry name" value="Cupin_2"/>
</dbReference>
<dbReference type="SUPFAM" id="SSF51182">
    <property type="entry name" value="RmlC-like cupins"/>
    <property type="match status" value="1"/>
</dbReference>
<keyword evidence="4" id="KW-1185">Reference proteome</keyword>
<dbReference type="InterPro" id="IPR014710">
    <property type="entry name" value="RmlC-like_jellyroll"/>
</dbReference>
<feature type="compositionally biased region" description="Basic and acidic residues" evidence="1">
    <location>
        <begin position="113"/>
        <end position="127"/>
    </location>
</feature>
<dbReference type="Gene3D" id="2.60.120.10">
    <property type="entry name" value="Jelly Rolls"/>
    <property type="match status" value="1"/>
</dbReference>
<dbReference type="CDD" id="cd02223">
    <property type="entry name" value="cupin_Bh2720-like"/>
    <property type="match status" value="1"/>
</dbReference>
<dbReference type="Pfam" id="PF07883">
    <property type="entry name" value="Cupin_2"/>
    <property type="match status" value="1"/>
</dbReference>
<accession>A0ABP7MHH6</accession>
<proteinExistence type="predicted"/>
<evidence type="ECO:0000256" key="1">
    <source>
        <dbReference type="SAM" id="MobiDB-lite"/>
    </source>
</evidence>
<comment type="caution">
    <text evidence="3">The sequence shown here is derived from an EMBL/GenBank/DDBJ whole genome shotgun (WGS) entry which is preliminary data.</text>
</comment>
<dbReference type="Proteomes" id="UP001501727">
    <property type="component" value="Unassembled WGS sequence"/>
</dbReference>
<reference evidence="4" key="1">
    <citation type="journal article" date="2019" name="Int. J. Syst. Evol. Microbiol.">
        <title>The Global Catalogue of Microorganisms (GCM) 10K type strain sequencing project: providing services to taxonomists for standard genome sequencing and annotation.</title>
        <authorList>
            <consortium name="The Broad Institute Genomics Platform"/>
            <consortium name="The Broad Institute Genome Sequencing Center for Infectious Disease"/>
            <person name="Wu L."/>
            <person name="Ma J."/>
        </authorList>
    </citation>
    <scope>NUCLEOTIDE SEQUENCE [LARGE SCALE GENOMIC DNA]</scope>
    <source>
        <strain evidence="4">JCM 16916</strain>
    </source>
</reference>
<dbReference type="InterPro" id="IPR011051">
    <property type="entry name" value="RmlC_Cupin_sf"/>
</dbReference>
<protein>
    <submittedName>
        <fullName evidence="3">Cupin domain-containing protein</fullName>
    </submittedName>
</protein>
<evidence type="ECO:0000313" key="3">
    <source>
        <dbReference type="EMBL" id="GAA3920548.1"/>
    </source>
</evidence>
<name>A0ABP7MHH6_9GAMM</name>
<feature type="region of interest" description="Disordered" evidence="1">
    <location>
        <begin position="106"/>
        <end position="127"/>
    </location>
</feature>
<organism evidence="3 4">
    <name type="scientific">Luteimonas lutimaris</name>
    <dbReference type="NCBI Taxonomy" id="698645"/>
    <lineage>
        <taxon>Bacteria</taxon>
        <taxon>Pseudomonadati</taxon>
        <taxon>Pseudomonadota</taxon>
        <taxon>Gammaproteobacteria</taxon>
        <taxon>Lysobacterales</taxon>
        <taxon>Lysobacteraceae</taxon>
        <taxon>Luteimonas</taxon>
    </lineage>
</organism>
<gene>
    <name evidence="3" type="ORF">GCM10022229_12840</name>
</gene>
<sequence>MAASNESIRKLARHNDDFRREVATGAHSQVVLMCLKPGEGIGEEVHDDTDQIFIVVKGGGEAVLDGAVRALDKGALLLVPAGMRHDIRNTGDKRLRLVTIYSPPHHAPGTVHATREEAMRAEGEDHA</sequence>
<feature type="domain" description="Cupin type-2" evidence="2">
    <location>
        <begin position="32"/>
        <end position="101"/>
    </location>
</feature>
<dbReference type="RefSeq" id="WP_344759123.1">
    <property type="nucleotide sequence ID" value="NZ_BAAAZU010000004.1"/>
</dbReference>
<dbReference type="PANTHER" id="PTHR43346:SF1">
    <property type="entry name" value="QUERCETIN 2,3-DIOXYGENASE-RELATED"/>
    <property type="match status" value="1"/>
</dbReference>
<dbReference type="InterPro" id="IPR052538">
    <property type="entry name" value="Flavonoid_dioxygenase-like"/>
</dbReference>
<dbReference type="PANTHER" id="PTHR43346">
    <property type="entry name" value="LIGAND BINDING DOMAIN PROTEIN, PUTATIVE (AFU_ORTHOLOGUE AFUA_6G14370)-RELATED"/>
    <property type="match status" value="1"/>
</dbReference>
<evidence type="ECO:0000259" key="2">
    <source>
        <dbReference type="Pfam" id="PF07883"/>
    </source>
</evidence>